<dbReference type="EMBL" id="BFAA01019501">
    <property type="protein sequence ID" value="GCB82502.1"/>
    <property type="molecule type" value="Genomic_DNA"/>
</dbReference>
<accession>A0A401QAW1</accession>
<keyword evidence="3" id="KW-1185">Reference proteome</keyword>
<evidence type="ECO:0000256" key="1">
    <source>
        <dbReference type="SAM" id="Phobius"/>
    </source>
</evidence>
<gene>
    <name evidence="2" type="ORF">scyTo_0021628</name>
</gene>
<evidence type="ECO:0000313" key="3">
    <source>
        <dbReference type="Proteomes" id="UP000288216"/>
    </source>
</evidence>
<reference evidence="2 3" key="1">
    <citation type="journal article" date="2018" name="Nat. Ecol. Evol.">
        <title>Shark genomes provide insights into elasmobranch evolution and the origin of vertebrates.</title>
        <authorList>
            <person name="Hara Y"/>
            <person name="Yamaguchi K"/>
            <person name="Onimaru K"/>
            <person name="Kadota M"/>
            <person name="Koyanagi M"/>
            <person name="Keeley SD"/>
            <person name="Tatsumi K"/>
            <person name="Tanaka K"/>
            <person name="Motone F"/>
            <person name="Kageyama Y"/>
            <person name="Nozu R"/>
            <person name="Adachi N"/>
            <person name="Nishimura O"/>
            <person name="Nakagawa R"/>
            <person name="Tanegashima C"/>
            <person name="Kiyatake I"/>
            <person name="Matsumoto R"/>
            <person name="Murakumo K"/>
            <person name="Nishida K"/>
            <person name="Terakita A"/>
            <person name="Kuratani S"/>
            <person name="Sato K"/>
            <person name="Hyodo S Kuraku.S."/>
        </authorList>
    </citation>
    <scope>NUCLEOTIDE SEQUENCE [LARGE SCALE GENOMIC DNA]</scope>
</reference>
<keyword evidence="1" id="KW-1133">Transmembrane helix</keyword>
<dbReference type="Proteomes" id="UP000288216">
    <property type="component" value="Unassembled WGS sequence"/>
</dbReference>
<dbReference type="OrthoDB" id="2126698at2759"/>
<feature type="transmembrane region" description="Helical" evidence="1">
    <location>
        <begin position="21"/>
        <end position="41"/>
    </location>
</feature>
<keyword evidence="1" id="KW-0472">Membrane</keyword>
<evidence type="ECO:0000313" key="2">
    <source>
        <dbReference type="EMBL" id="GCB82502.1"/>
    </source>
</evidence>
<sequence>MRNGVCGGVLRGAGKQKLGAIGNLVGYYLIGFPIGISLMFAAKLGVFGLWSGLIICVFVQLTLFLTVIYRINWKDASNQ</sequence>
<keyword evidence="1" id="KW-0812">Transmembrane</keyword>
<feature type="transmembrane region" description="Helical" evidence="1">
    <location>
        <begin position="47"/>
        <end position="69"/>
    </location>
</feature>
<feature type="non-terminal residue" evidence="2">
    <location>
        <position position="79"/>
    </location>
</feature>
<proteinExistence type="predicted"/>
<name>A0A401QAW1_SCYTO</name>
<organism evidence="2 3">
    <name type="scientific">Scyliorhinus torazame</name>
    <name type="common">Cloudy catshark</name>
    <name type="synonym">Catulus torazame</name>
    <dbReference type="NCBI Taxonomy" id="75743"/>
    <lineage>
        <taxon>Eukaryota</taxon>
        <taxon>Metazoa</taxon>
        <taxon>Chordata</taxon>
        <taxon>Craniata</taxon>
        <taxon>Vertebrata</taxon>
        <taxon>Chondrichthyes</taxon>
        <taxon>Elasmobranchii</taxon>
        <taxon>Galeomorphii</taxon>
        <taxon>Galeoidea</taxon>
        <taxon>Carcharhiniformes</taxon>
        <taxon>Scyliorhinidae</taxon>
        <taxon>Scyliorhinus</taxon>
    </lineage>
</organism>
<dbReference type="AlphaFoldDB" id="A0A401QAW1"/>
<protein>
    <submittedName>
        <fullName evidence="2">Uncharacterized protein</fullName>
    </submittedName>
</protein>
<dbReference type="STRING" id="75743.A0A401QAW1"/>
<comment type="caution">
    <text evidence="2">The sequence shown here is derived from an EMBL/GenBank/DDBJ whole genome shotgun (WGS) entry which is preliminary data.</text>
</comment>